<name>A0ACC0HCC9_9ERIC</name>
<proteinExistence type="predicted"/>
<protein>
    <submittedName>
        <fullName evidence="1">Homeobox-leucine zipper protein ATHB-15</fullName>
    </submittedName>
</protein>
<organism evidence="1 2">
    <name type="scientific">Camellia lanceoleosa</name>
    <dbReference type="NCBI Taxonomy" id="1840588"/>
    <lineage>
        <taxon>Eukaryota</taxon>
        <taxon>Viridiplantae</taxon>
        <taxon>Streptophyta</taxon>
        <taxon>Embryophyta</taxon>
        <taxon>Tracheophyta</taxon>
        <taxon>Spermatophyta</taxon>
        <taxon>Magnoliopsida</taxon>
        <taxon>eudicotyledons</taxon>
        <taxon>Gunneridae</taxon>
        <taxon>Pentapetalae</taxon>
        <taxon>asterids</taxon>
        <taxon>Ericales</taxon>
        <taxon>Theaceae</taxon>
        <taxon>Camellia</taxon>
    </lineage>
</organism>
<evidence type="ECO:0000313" key="1">
    <source>
        <dbReference type="EMBL" id="KAI8010674.1"/>
    </source>
</evidence>
<comment type="caution">
    <text evidence="1">The sequence shown here is derived from an EMBL/GenBank/DDBJ whole genome shotgun (WGS) entry which is preliminary data.</text>
</comment>
<gene>
    <name evidence="1" type="ORF">LOK49_LG06G02610</name>
</gene>
<evidence type="ECO:0000313" key="2">
    <source>
        <dbReference type="Proteomes" id="UP001060215"/>
    </source>
</evidence>
<sequence length="259" mass="29190">MKVHTNLQVEEYYGAKGVDEWNAKSWEKEINDHDHRSFAALLYSLVFRKRSDISRVNVPPAILLRFLREHRFVSILTLFPDKLAKSLVSFFSMAVTEAYYAMAWMRIFVAFELIFALIDASFADDAPLLPSGFRIIPLDSGKEASCPNRTLDLASALEIGPAGNKESNDCAGISGSTRSVMTIAFEFVFESHMQENVASMARQYVRSIISSVQRVALALFPSHPNSHGGLRLPLGTPETNTLSQWMRLRFWCVTRSSFL</sequence>
<reference evidence="1 2" key="1">
    <citation type="journal article" date="2022" name="Plant J.">
        <title>Chromosome-level genome of Camellia lanceoleosa provides a valuable resource for understanding genome evolution and self-incompatibility.</title>
        <authorList>
            <person name="Gong W."/>
            <person name="Xiao S."/>
            <person name="Wang L."/>
            <person name="Liao Z."/>
            <person name="Chang Y."/>
            <person name="Mo W."/>
            <person name="Hu G."/>
            <person name="Li W."/>
            <person name="Zhao G."/>
            <person name="Zhu H."/>
            <person name="Hu X."/>
            <person name="Ji K."/>
            <person name="Xiang X."/>
            <person name="Song Q."/>
            <person name="Yuan D."/>
            <person name="Jin S."/>
            <person name="Zhang L."/>
        </authorList>
    </citation>
    <scope>NUCLEOTIDE SEQUENCE [LARGE SCALE GENOMIC DNA]</scope>
    <source>
        <strain evidence="1">SQ_2022a</strain>
    </source>
</reference>
<keyword evidence="1" id="KW-0371">Homeobox</keyword>
<keyword evidence="2" id="KW-1185">Reference proteome</keyword>
<dbReference type="EMBL" id="CM045762">
    <property type="protein sequence ID" value="KAI8010674.1"/>
    <property type="molecule type" value="Genomic_DNA"/>
</dbReference>
<keyword evidence="1" id="KW-0238">DNA-binding</keyword>
<dbReference type="Proteomes" id="UP001060215">
    <property type="component" value="Chromosome 5"/>
</dbReference>
<accession>A0ACC0HCC9</accession>